<gene>
    <name evidence="1" type="primary">YCF1_1</name>
    <name evidence="1" type="ORF">H4S07_001007</name>
</gene>
<sequence length="586" mass="65171">MTKGSGKVIGRIGYMEQSPWIMNDTLRANILFGREFDKEYFWKVIHACALTQDLESWPDGDLTMIGERGINISGGQRARLAPARTVYSQADIYILDDPLSAVDAHVKRHILDNVILSSGLLGNKLCVVTTHSESMLPFCNQIVAVRDKTVTVVHQEPKAHQFTAPAAAAATGLDDTCDPMSAEIESDNMTYDPANDSSTQSNTSGEKPEKHQESVNDLLPPQKRTLMDNARCSIAALKENAKSNIISHDAVLIIEDDIEPEAPYIVDDCRVPSEWPHSGNVEFKNLSVKYGADQDYALKSLNVSIRSGEKIGIVGRTGAGKSTLAKAIFRLLNKNIEGSIEIDGHDTATFGVGDFRPKLGIIPQESTMFRGTVRRNLDPLNEFTIEDMWAAMIKCGVAELIDPDRKCKHAKLASKLADSNGDDDDIPEEEDDNAYWERESKQRWVKSGLLVRAVLFMFDRKWENQKFEKTIHAGINCAMATKDSGFSSGQQQLFSLCRLLMRKRKVMILDEATADVDLETDRKMQELIRTEFSECTVLTIAHRLDTIMGSDRIIVMEKGEIVEIGPPQELIAKGGMFAELVKANEF</sequence>
<evidence type="ECO:0000313" key="2">
    <source>
        <dbReference type="Proteomes" id="UP001140096"/>
    </source>
</evidence>
<proteinExistence type="predicted"/>
<accession>A0ACC1LPJ9</accession>
<reference evidence="1" key="1">
    <citation type="submission" date="2022-07" db="EMBL/GenBank/DDBJ databases">
        <title>Phylogenomic reconstructions and comparative analyses of Kickxellomycotina fungi.</title>
        <authorList>
            <person name="Reynolds N.K."/>
            <person name="Stajich J.E."/>
            <person name="Barry K."/>
            <person name="Grigoriev I.V."/>
            <person name="Crous P."/>
            <person name="Smith M.E."/>
        </authorList>
    </citation>
    <scope>NUCLEOTIDE SEQUENCE</scope>
    <source>
        <strain evidence="1">CBS 102833</strain>
    </source>
</reference>
<dbReference type="Proteomes" id="UP001140096">
    <property type="component" value="Unassembled WGS sequence"/>
</dbReference>
<keyword evidence="1" id="KW-0547">Nucleotide-binding</keyword>
<keyword evidence="2" id="KW-1185">Reference proteome</keyword>
<organism evidence="1 2">
    <name type="scientific">Coemansia furcata</name>
    <dbReference type="NCBI Taxonomy" id="417177"/>
    <lineage>
        <taxon>Eukaryota</taxon>
        <taxon>Fungi</taxon>
        <taxon>Fungi incertae sedis</taxon>
        <taxon>Zoopagomycota</taxon>
        <taxon>Kickxellomycotina</taxon>
        <taxon>Kickxellomycetes</taxon>
        <taxon>Kickxellales</taxon>
        <taxon>Kickxellaceae</taxon>
        <taxon>Coemansia</taxon>
    </lineage>
</organism>
<dbReference type="EMBL" id="JANBUP010000123">
    <property type="protein sequence ID" value="KAJ2812989.1"/>
    <property type="molecule type" value="Genomic_DNA"/>
</dbReference>
<name>A0ACC1LPJ9_9FUNG</name>
<evidence type="ECO:0000313" key="1">
    <source>
        <dbReference type="EMBL" id="KAJ2812989.1"/>
    </source>
</evidence>
<comment type="caution">
    <text evidence="1">The sequence shown here is derived from an EMBL/GenBank/DDBJ whole genome shotgun (WGS) entry which is preliminary data.</text>
</comment>
<keyword evidence="1" id="KW-0067">ATP-binding</keyword>
<protein>
    <submittedName>
        <fullName evidence="1">ATP-binding cassette glutathione S-conjugate transporter ycf1</fullName>
    </submittedName>
</protein>